<accession>A0A1R3KA64</accession>
<gene>
    <name evidence="1" type="ORF">COLO4_10054</name>
</gene>
<protein>
    <submittedName>
        <fullName evidence="1">Dynein heavy chain</fullName>
    </submittedName>
</protein>
<evidence type="ECO:0000313" key="2">
    <source>
        <dbReference type="Proteomes" id="UP000187203"/>
    </source>
</evidence>
<sequence>METGKEPVYGFERTKLESASIWEWQKELPWSFIGSASRPNSPWDSNTML</sequence>
<dbReference type="Proteomes" id="UP000187203">
    <property type="component" value="Unassembled WGS sequence"/>
</dbReference>
<organism evidence="1 2">
    <name type="scientific">Corchorus olitorius</name>
    <dbReference type="NCBI Taxonomy" id="93759"/>
    <lineage>
        <taxon>Eukaryota</taxon>
        <taxon>Viridiplantae</taxon>
        <taxon>Streptophyta</taxon>
        <taxon>Embryophyta</taxon>
        <taxon>Tracheophyta</taxon>
        <taxon>Spermatophyta</taxon>
        <taxon>Magnoliopsida</taxon>
        <taxon>eudicotyledons</taxon>
        <taxon>Gunneridae</taxon>
        <taxon>Pentapetalae</taxon>
        <taxon>rosids</taxon>
        <taxon>malvids</taxon>
        <taxon>Malvales</taxon>
        <taxon>Malvaceae</taxon>
        <taxon>Grewioideae</taxon>
        <taxon>Apeibeae</taxon>
        <taxon>Corchorus</taxon>
    </lineage>
</organism>
<dbReference type="EMBL" id="AWUE01014353">
    <property type="protein sequence ID" value="OMP03977.1"/>
    <property type="molecule type" value="Genomic_DNA"/>
</dbReference>
<reference evidence="2" key="1">
    <citation type="submission" date="2013-09" db="EMBL/GenBank/DDBJ databases">
        <title>Corchorus olitorius genome sequencing.</title>
        <authorList>
            <person name="Alam M."/>
            <person name="Haque M.S."/>
            <person name="Islam M.S."/>
            <person name="Emdad E.M."/>
            <person name="Islam M.M."/>
            <person name="Ahmed B."/>
            <person name="Halim A."/>
            <person name="Hossen Q.M.M."/>
            <person name="Hossain M.Z."/>
            <person name="Ahmed R."/>
            <person name="Khan M.M."/>
            <person name="Islam R."/>
            <person name="Rashid M.M."/>
            <person name="Khan S.A."/>
            <person name="Rahman M.S."/>
            <person name="Alam M."/>
            <person name="Yahiya A.S."/>
            <person name="Khan M.S."/>
            <person name="Azam M.S."/>
            <person name="Haque T."/>
            <person name="Lashkar M.Z.H."/>
            <person name="Akhand A.I."/>
            <person name="Morshed G."/>
            <person name="Roy S."/>
            <person name="Uddin K.S."/>
            <person name="Rabeya T."/>
            <person name="Hossain A.S."/>
            <person name="Chowdhury A."/>
            <person name="Snigdha A.R."/>
            <person name="Mortoza M.S."/>
            <person name="Matin S.A."/>
            <person name="Hoque S.M.E."/>
            <person name="Islam M.K."/>
            <person name="Roy D.K."/>
            <person name="Haider R."/>
            <person name="Moosa M.M."/>
            <person name="Elias S.M."/>
            <person name="Hasan A.M."/>
            <person name="Jahan S."/>
            <person name="Shafiuddin M."/>
            <person name="Mahmood N."/>
            <person name="Shommy N.S."/>
        </authorList>
    </citation>
    <scope>NUCLEOTIDE SEQUENCE [LARGE SCALE GENOMIC DNA]</scope>
    <source>
        <strain evidence="2">cv. O-4</strain>
    </source>
</reference>
<name>A0A1R3KA64_9ROSI</name>
<proteinExistence type="predicted"/>
<evidence type="ECO:0000313" key="1">
    <source>
        <dbReference type="EMBL" id="OMP03977.1"/>
    </source>
</evidence>
<comment type="caution">
    <text evidence="1">The sequence shown here is derived from an EMBL/GenBank/DDBJ whole genome shotgun (WGS) entry which is preliminary data.</text>
</comment>
<dbReference type="AlphaFoldDB" id="A0A1R3KA64"/>
<keyword evidence="2" id="KW-1185">Reference proteome</keyword>